<dbReference type="AlphaFoldDB" id="A0A1Q9LEE5"/>
<organism evidence="1 2">
    <name type="scientific">Actinokineospora bangkokensis</name>
    <dbReference type="NCBI Taxonomy" id="1193682"/>
    <lineage>
        <taxon>Bacteria</taxon>
        <taxon>Bacillati</taxon>
        <taxon>Actinomycetota</taxon>
        <taxon>Actinomycetes</taxon>
        <taxon>Pseudonocardiales</taxon>
        <taxon>Pseudonocardiaceae</taxon>
        <taxon>Actinokineospora</taxon>
    </lineage>
</organism>
<dbReference type="Pfam" id="PF19463">
    <property type="entry name" value="DUF6000"/>
    <property type="match status" value="1"/>
</dbReference>
<reference evidence="1 2" key="1">
    <citation type="submission" date="2016-10" db="EMBL/GenBank/DDBJ databases">
        <title>The Draft Genome Sequence of Actinokineospora bangkokensis 44EHWT reveals the biosynthetic pathway of antifungal compounds Thailandins with unusual extender unit butylmalonyl-CoA.</title>
        <authorList>
            <person name="Greule A."/>
            <person name="Intra B."/>
            <person name="Flemming S."/>
            <person name="Rommel M.G."/>
            <person name="Panbangred W."/>
            <person name="Bechthold A."/>
        </authorList>
    </citation>
    <scope>NUCLEOTIDE SEQUENCE [LARGE SCALE GENOMIC DNA]</scope>
    <source>
        <strain evidence="1 2">44EHW</strain>
    </source>
</reference>
<proteinExistence type="predicted"/>
<dbReference type="InterPro" id="IPR046042">
    <property type="entry name" value="DUF6000"/>
</dbReference>
<name>A0A1Q9LEE5_9PSEU</name>
<dbReference type="OrthoDB" id="8702693at2"/>
<dbReference type="Proteomes" id="UP000186040">
    <property type="component" value="Unassembled WGS sequence"/>
</dbReference>
<dbReference type="EMBL" id="MKQR01000026">
    <property type="protein sequence ID" value="OLR90375.1"/>
    <property type="molecule type" value="Genomic_DNA"/>
</dbReference>
<dbReference type="RefSeq" id="WP_075977049.1">
    <property type="nucleotide sequence ID" value="NZ_MKQR01000026.1"/>
</dbReference>
<comment type="caution">
    <text evidence="1">The sequence shown here is derived from an EMBL/GenBank/DDBJ whole genome shotgun (WGS) entry which is preliminary data.</text>
</comment>
<gene>
    <name evidence="1" type="ORF">BJP25_27350</name>
</gene>
<accession>A0A1Q9LEE5</accession>
<evidence type="ECO:0000313" key="1">
    <source>
        <dbReference type="EMBL" id="OLR90375.1"/>
    </source>
</evidence>
<sequence length="172" mass="19255">MTGTIERYTVADRYMDLLGMGFFFQGQKWVDFRRALRADGEAITDAELSELFDGGWRERLTATWLVAFGNRTAHRERVGALLLESGVAHAGSGYCGTLAHFGTHRDAELLCAYLDRWLPTGKAYDQDWALSALRHVDATLGTAYATPYVTRAPQTKDRLCDVARACWTIART</sequence>
<evidence type="ECO:0000313" key="2">
    <source>
        <dbReference type="Proteomes" id="UP000186040"/>
    </source>
</evidence>
<protein>
    <submittedName>
        <fullName evidence="1">Uncharacterized protein</fullName>
    </submittedName>
</protein>
<keyword evidence="2" id="KW-1185">Reference proteome</keyword>